<gene>
    <name evidence="1" type="ORF">Cni_G27107</name>
</gene>
<dbReference type="PANTHER" id="PTHR34130:SF5">
    <property type="entry name" value="OS08G0243800 PROTEIN"/>
    <property type="match status" value="1"/>
</dbReference>
<sequence>MAAACTLSESDPDIPCDFSFLPTRLPPAATCTAKDVFRRGNILPPHAPPKGTARTDRCCPRRVLESTGGSKTAEYQRLRSVAEGSDDPRGAHRKTTLPRSRVCCVLGAMRVPARMDMNEIKSRRRRGAGAVGGDVSRGTWKLLSLLSCKGIESAAVAPAWPRT</sequence>
<name>A0AAQ3QR43_9LILI</name>
<dbReference type="EMBL" id="CP136897">
    <property type="protein sequence ID" value="WOL18313.1"/>
    <property type="molecule type" value="Genomic_DNA"/>
</dbReference>
<evidence type="ECO:0000313" key="2">
    <source>
        <dbReference type="Proteomes" id="UP001327560"/>
    </source>
</evidence>
<keyword evidence="2" id="KW-1185">Reference proteome</keyword>
<protein>
    <submittedName>
        <fullName evidence="1">Uncharacterized protein</fullName>
    </submittedName>
</protein>
<reference evidence="1 2" key="1">
    <citation type="submission" date="2023-10" db="EMBL/GenBank/DDBJ databases">
        <title>Chromosome-scale genome assembly provides insights into flower coloration mechanisms of Canna indica.</title>
        <authorList>
            <person name="Li C."/>
        </authorList>
    </citation>
    <scope>NUCLEOTIDE SEQUENCE [LARGE SCALE GENOMIC DNA]</scope>
    <source>
        <tissue evidence="1">Flower</tissue>
    </source>
</reference>
<proteinExistence type="predicted"/>
<evidence type="ECO:0000313" key="1">
    <source>
        <dbReference type="EMBL" id="WOL18313.1"/>
    </source>
</evidence>
<accession>A0AAQ3QR43</accession>
<dbReference type="AlphaFoldDB" id="A0AAQ3QR43"/>
<organism evidence="1 2">
    <name type="scientific">Canna indica</name>
    <name type="common">Indian-shot</name>
    <dbReference type="NCBI Taxonomy" id="4628"/>
    <lineage>
        <taxon>Eukaryota</taxon>
        <taxon>Viridiplantae</taxon>
        <taxon>Streptophyta</taxon>
        <taxon>Embryophyta</taxon>
        <taxon>Tracheophyta</taxon>
        <taxon>Spermatophyta</taxon>
        <taxon>Magnoliopsida</taxon>
        <taxon>Liliopsida</taxon>
        <taxon>Zingiberales</taxon>
        <taxon>Cannaceae</taxon>
        <taxon>Canna</taxon>
    </lineage>
</organism>
<dbReference type="Proteomes" id="UP001327560">
    <property type="component" value="Chromosome 8"/>
</dbReference>
<dbReference type="PANTHER" id="PTHR34130">
    <property type="entry name" value="OS08G0243800 PROTEIN"/>
    <property type="match status" value="1"/>
</dbReference>